<reference evidence="1" key="1">
    <citation type="journal article" date="2014" name="Nat. Commun.">
        <title>Multiple recent horizontal transfers of a large genomic region in cheese making fungi.</title>
        <authorList>
            <person name="Cheeseman K."/>
            <person name="Ropars J."/>
            <person name="Renault P."/>
            <person name="Dupont J."/>
            <person name="Gouzy J."/>
            <person name="Branca A."/>
            <person name="Abraham A.L."/>
            <person name="Ceppi M."/>
            <person name="Conseiller E."/>
            <person name="Debuchy R."/>
            <person name="Malagnac F."/>
            <person name="Goarin A."/>
            <person name="Silar P."/>
            <person name="Lacoste S."/>
            <person name="Sallet E."/>
            <person name="Bensimon A."/>
            <person name="Giraud T."/>
            <person name="Brygoo Y."/>
        </authorList>
    </citation>
    <scope>NUCLEOTIDE SEQUENCE [LARGE SCALE GENOMIC DNA]</scope>
    <source>
        <strain evidence="1">FM164</strain>
    </source>
</reference>
<protein>
    <submittedName>
        <fullName evidence="1">Genomic scaffold, ProqFM164S01</fullName>
    </submittedName>
</protein>
<gene>
    <name evidence="1" type="ORF">PROQFM164_S01g001407</name>
</gene>
<dbReference type="Proteomes" id="UP000030686">
    <property type="component" value="Unassembled WGS sequence"/>
</dbReference>
<accession>W6PUX9</accession>
<proteinExistence type="predicted"/>
<dbReference type="AlphaFoldDB" id="W6PUX9"/>
<dbReference type="OrthoDB" id="4351619at2759"/>
<evidence type="ECO:0000313" key="1">
    <source>
        <dbReference type="EMBL" id="CDM27596.1"/>
    </source>
</evidence>
<name>W6PUX9_PENRF</name>
<dbReference type="EMBL" id="HG792015">
    <property type="protein sequence ID" value="CDM27596.1"/>
    <property type="molecule type" value="Genomic_DNA"/>
</dbReference>
<evidence type="ECO:0000313" key="2">
    <source>
        <dbReference type="Proteomes" id="UP000030686"/>
    </source>
</evidence>
<sequence>MNQIKNVAAIAHALAKADVNQVNYEYLKLAAESNKKFLKEFGRERPADGMYV</sequence>
<dbReference type="STRING" id="1365484.W6PUX9"/>
<organism evidence="1 2">
    <name type="scientific">Penicillium roqueforti (strain FM164)</name>
    <dbReference type="NCBI Taxonomy" id="1365484"/>
    <lineage>
        <taxon>Eukaryota</taxon>
        <taxon>Fungi</taxon>
        <taxon>Dikarya</taxon>
        <taxon>Ascomycota</taxon>
        <taxon>Pezizomycotina</taxon>
        <taxon>Eurotiomycetes</taxon>
        <taxon>Eurotiomycetidae</taxon>
        <taxon>Eurotiales</taxon>
        <taxon>Aspergillaceae</taxon>
        <taxon>Penicillium</taxon>
    </lineage>
</organism>
<keyword evidence="2" id="KW-1185">Reference proteome</keyword>